<dbReference type="Pfam" id="PF00289">
    <property type="entry name" value="Biotin_carb_N"/>
    <property type="match status" value="1"/>
</dbReference>
<accession>A0ABY9JZ74</accession>
<dbReference type="Proteomes" id="UP001197974">
    <property type="component" value="Chromosome"/>
</dbReference>
<dbReference type="Pfam" id="PF02785">
    <property type="entry name" value="Biotin_carb_C"/>
    <property type="match status" value="1"/>
</dbReference>
<dbReference type="PROSITE" id="PS50975">
    <property type="entry name" value="ATP_GRASP"/>
    <property type="match status" value="1"/>
</dbReference>
<keyword evidence="5" id="KW-0092">Biotin</keyword>
<dbReference type="SUPFAM" id="SSF52440">
    <property type="entry name" value="PreATP-grasp domain"/>
    <property type="match status" value="1"/>
</dbReference>
<name>A0ABY9JZ74_9BACI</name>
<evidence type="ECO:0000259" key="7">
    <source>
        <dbReference type="PROSITE" id="PS50975"/>
    </source>
</evidence>
<evidence type="ECO:0000256" key="2">
    <source>
        <dbReference type="ARBA" id="ARBA00022598"/>
    </source>
</evidence>
<dbReference type="EMBL" id="CP129013">
    <property type="protein sequence ID" value="WLR43638.1"/>
    <property type="molecule type" value="Genomic_DNA"/>
</dbReference>
<sequence length="448" mass="50580">MKKVLIANRGEIASRIIASCKKQNIETVTIYSDADQSLSYVKESDYSYRIGDPPVNKSYLQAEQIIELALREGVDAIHPGYGFLSENASFAKMVEEANLIFIGPDSKTIALMGDKLEARKMMEKANLPVLPGTNKKISSFADAASLAEEIGYPVMLKASGGGGGIGMKKCVDEQQLKNAYHSIKEKAKVYFRSEDLLVEKFIENARHVEVQILADHYGQVVHLYDRDCSTQRRNQKVIEEAPSFLNDEERTKICEAALIAAQHVNYVNAGTVEFIVDQNSQFYFLEMNTRLQVEHRVTEAITKIDIVDWQLRIAKGDKLPHQFNELHYNGHAMEFRLYAEDPNSFIPSPGFIHTFSIPTSEGLIIDQTYKPNDQVTPFYDPLVAKLTIHGSTRREVIQKANEILHSTVVEGIQTNKPILLSMLNDSVFLSNEHYTTYLEDKAIKKARR</sequence>
<dbReference type="SUPFAM" id="SSF51246">
    <property type="entry name" value="Rudiment single hybrid motif"/>
    <property type="match status" value="1"/>
</dbReference>
<dbReference type="Gene3D" id="3.30.470.20">
    <property type="entry name" value="ATP-grasp fold, B domain"/>
    <property type="match status" value="1"/>
</dbReference>
<protein>
    <recommendedName>
        <fullName evidence="1">biotin carboxylase</fullName>
        <ecNumber evidence="1">6.3.4.14</ecNumber>
    </recommendedName>
</protein>
<dbReference type="Pfam" id="PF02786">
    <property type="entry name" value="CPSase_L_D2"/>
    <property type="match status" value="1"/>
</dbReference>
<evidence type="ECO:0000313" key="9">
    <source>
        <dbReference type="EMBL" id="WLR43638.1"/>
    </source>
</evidence>
<dbReference type="InterPro" id="IPR011764">
    <property type="entry name" value="Biotin_carboxylation_dom"/>
</dbReference>
<evidence type="ECO:0000256" key="1">
    <source>
        <dbReference type="ARBA" id="ARBA00013263"/>
    </source>
</evidence>
<evidence type="ECO:0000256" key="6">
    <source>
        <dbReference type="PROSITE-ProRule" id="PRU00409"/>
    </source>
</evidence>
<dbReference type="RefSeq" id="WP_226538440.1">
    <property type="nucleotide sequence ID" value="NZ_CP129013.1"/>
</dbReference>
<evidence type="ECO:0000313" key="10">
    <source>
        <dbReference type="Proteomes" id="UP001197974"/>
    </source>
</evidence>
<evidence type="ECO:0000256" key="3">
    <source>
        <dbReference type="ARBA" id="ARBA00022741"/>
    </source>
</evidence>
<feature type="domain" description="ATP-grasp" evidence="7">
    <location>
        <begin position="119"/>
        <end position="315"/>
    </location>
</feature>
<reference evidence="9 10" key="1">
    <citation type="submission" date="2023-06" db="EMBL/GenBank/DDBJ databases">
        <title>Five Gram-positive bacteria isolated from mangrove sediments in Shenzhen, Guangdong, China.</title>
        <authorList>
            <person name="Yu S."/>
            <person name="Zheng W."/>
            <person name="Huang Y."/>
        </authorList>
    </citation>
    <scope>NUCLEOTIDE SEQUENCE [LARGE SCALE GENOMIC DNA]</scope>
    <source>
        <strain evidence="9 10">SaN35-3</strain>
    </source>
</reference>
<dbReference type="PANTHER" id="PTHR18866">
    <property type="entry name" value="CARBOXYLASE:PYRUVATE/ACETYL-COA/PROPIONYL-COA CARBOXYLASE"/>
    <property type="match status" value="1"/>
</dbReference>
<dbReference type="InterPro" id="IPR005482">
    <property type="entry name" value="Biotin_COase_C"/>
</dbReference>
<evidence type="ECO:0000256" key="4">
    <source>
        <dbReference type="ARBA" id="ARBA00022840"/>
    </source>
</evidence>
<dbReference type="SUPFAM" id="SSF56059">
    <property type="entry name" value="Glutathione synthetase ATP-binding domain-like"/>
    <property type="match status" value="1"/>
</dbReference>
<gene>
    <name evidence="9" type="ORF">LC087_05665</name>
</gene>
<organism evidence="9 10">
    <name type="scientific">Bacillus carboniphilus</name>
    <dbReference type="NCBI Taxonomy" id="86663"/>
    <lineage>
        <taxon>Bacteria</taxon>
        <taxon>Bacillati</taxon>
        <taxon>Bacillota</taxon>
        <taxon>Bacilli</taxon>
        <taxon>Bacillales</taxon>
        <taxon>Bacillaceae</taxon>
        <taxon>Bacillus</taxon>
    </lineage>
</organism>
<keyword evidence="3 6" id="KW-0547">Nucleotide-binding</keyword>
<dbReference type="InterPro" id="IPR011761">
    <property type="entry name" value="ATP-grasp"/>
</dbReference>
<evidence type="ECO:0000256" key="5">
    <source>
        <dbReference type="ARBA" id="ARBA00023267"/>
    </source>
</evidence>
<feature type="domain" description="Biotin carboxylation" evidence="8">
    <location>
        <begin position="1"/>
        <end position="443"/>
    </location>
</feature>
<dbReference type="PROSITE" id="PS50979">
    <property type="entry name" value="BC"/>
    <property type="match status" value="1"/>
</dbReference>
<dbReference type="PANTHER" id="PTHR18866:SF33">
    <property type="entry name" value="METHYLCROTONOYL-COA CARBOXYLASE SUBUNIT ALPHA, MITOCHONDRIAL-RELATED"/>
    <property type="match status" value="1"/>
</dbReference>
<dbReference type="SMART" id="SM00878">
    <property type="entry name" value="Biotin_carb_C"/>
    <property type="match status" value="1"/>
</dbReference>
<dbReference type="InterPro" id="IPR050856">
    <property type="entry name" value="Biotin_carboxylase_complex"/>
</dbReference>
<dbReference type="PROSITE" id="PS00866">
    <property type="entry name" value="CPSASE_1"/>
    <property type="match status" value="1"/>
</dbReference>
<dbReference type="InterPro" id="IPR011054">
    <property type="entry name" value="Rudment_hybrid_motif"/>
</dbReference>
<evidence type="ECO:0000259" key="8">
    <source>
        <dbReference type="PROSITE" id="PS50979"/>
    </source>
</evidence>
<keyword evidence="10" id="KW-1185">Reference proteome</keyword>
<keyword evidence="2" id="KW-0436">Ligase</keyword>
<proteinExistence type="predicted"/>
<dbReference type="PROSITE" id="PS00867">
    <property type="entry name" value="CPSASE_2"/>
    <property type="match status" value="1"/>
</dbReference>
<dbReference type="InterPro" id="IPR005481">
    <property type="entry name" value="BC-like_N"/>
</dbReference>
<dbReference type="InterPro" id="IPR005479">
    <property type="entry name" value="CPAse_ATP-bd"/>
</dbReference>
<keyword evidence="4 6" id="KW-0067">ATP-binding</keyword>
<dbReference type="EC" id="6.3.4.14" evidence="1"/>
<dbReference type="InterPro" id="IPR016185">
    <property type="entry name" value="PreATP-grasp_dom_sf"/>
</dbReference>